<reference evidence="1" key="1">
    <citation type="submission" date="2021-02" db="EMBL/GenBank/DDBJ databases">
        <authorList>
            <person name="Nowell W R."/>
        </authorList>
    </citation>
    <scope>NUCLEOTIDE SEQUENCE</scope>
</reference>
<evidence type="ECO:0000313" key="2">
    <source>
        <dbReference type="Proteomes" id="UP000663836"/>
    </source>
</evidence>
<dbReference type="GO" id="GO:0005543">
    <property type="term" value="F:phospholipid binding"/>
    <property type="evidence" value="ECO:0007669"/>
    <property type="project" value="TreeGrafter"/>
</dbReference>
<dbReference type="AlphaFoldDB" id="A0A819NZY2"/>
<sequence>MNDVFIIYLTVQCILPQSQTIPEKYLSNPWHGKGFCEPNQYKSAIDRYEGGHKSCDLSIEIYKELVKVLEHCSESLQFGTTKTAWIESIQAVEKLAERNEDITKNIQHNVIDKMIAYKNSKYEKSFLHMKKVKEFEKDFKKVQKPWLELLNKIHEAKQEFHHASRKLHQAKRAEEIIKTDLGAADEQKKKIKDSVHHYESKTETCRNTYSKLMEDMKAEQPGYEEEMFKILSRTDDFERERLNQFKLMFNALQEAVSIEKDARHTEMFDLFNKAIGKHNINSDIEYFNKHYGRETKTKWPVFEDVHE</sequence>
<dbReference type="PANTHER" id="PTHR23065">
    <property type="entry name" value="PROLINE-SERINE-THREONINE PHOSPHATASE INTERACTING PROTEIN 1"/>
    <property type="match status" value="1"/>
</dbReference>
<evidence type="ECO:0000313" key="1">
    <source>
        <dbReference type="EMBL" id="CAF4006752.1"/>
    </source>
</evidence>
<dbReference type="GO" id="GO:0007010">
    <property type="term" value="P:cytoskeleton organization"/>
    <property type="evidence" value="ECO:0007669"/>
    <property type="project" value="TreeGrafter"/>
</dbReference>
<protein>
    <recommendedName>
        <fullName evidence="3">F-BAR domain-containing protein</fullName>
    </recommendedName>
</protein>
<dbReference type="PANTHER" id="PTHR23065:SF11">
    <property type="entry name" value="SYNDAPIN, ISOFORM C"/>
    <property type="match status" value="1"/>
</dbReference>
<dbReference type="Proteomes" id="UP000663836">
    <property type="component" value="Unassembled WGS sequence"/>
</dbReference>
<dbReference type="Gene3D" id="1.20.1270.60">
    <property type="entry name" value="Arfaptin homology (AH) domain/BAR domain"/>
    <property type="match status" value="1"/>
</dbReference>
<dbReference type="SUPFAM" id="SSF103657">
    <property type="entry name" value="BAR/IMD domain-like"/>
    <property type="match status" value="1"/>
</dbReference>
<dbReference type="GO" id="GO:0097320">
    <property type="term" value="P:plasma membrane tubulation"/>
    <property type="evidence" value="ECO:0007669"/>
    <property type="project" value="TreeGrafter"/>
</dbReference>
<dbReference type="GO" id="GO:0005768">
    <property type="term" value="C:endosome"/>
    <property type="evidence" value="ECO:0007669"/>
    <property type="project" value="TreeGrafter"/>
</dbReference>
<comment type="caution">
    <text evidence="1">The sequence shown here is derived from an EMBL/GenBank/DDBJ whole genome shotgun (WGS) entry which is preliminary data.</text>
</comment>
<gene>
    <name evidence="1" type="ORF">JBS370_LOCUS26599</name>
</gene>
<dbReference type="GO" id="GO:0030100">
    <property type="term" value="P:regulation of endocytosis"/>
    <property type="evidence" value="ECO:0007669"/>
    <property type="project" value="TreeGrafter"/>
</dbReference>
<dbReference type="InterPro" id="IPR027267">
    <property type="entry name" value="AH/BAR_dom_sf"/>
</dbReference>
<organism evidence="1 2">
    <name type="scientific">Rotaria sordida</name>
    <dbReference type="NCBI Taxonomy" id="392033"/>
    <lineage>
        <taxon>Eukaryota</taxon>
        <taxon>Metazoa</taxon>
        <taxon>Spiralia</taxon>
        <taxon>Gnathifera</taxon>
        <taxon>Rotifera</taxon>
        <taxon>Eurotatoria</taxon>
        <taxon>Bdelloidea</taxon>
        <taxon>Philodinida</taxon>
        <taxon>Philodinidae</taxon>
        <taxon>Rotaria</taxon>
    </lineage>
</organism>
<proteinExistence type="predicted"/>
<accession>A0A819NZY2</accession>
<evidence type="ECO:0008006" key="3">
    <source>
        <dbReference type="Google" id="ProtNLM"/>
    </source>
</evidence>
<dbReference type="EMBL" id="CAJOBD010004739">
    <property type="protein sequence ID" value="CAF4006752.1"/>
    <property type="molecule type" value="Genomic_DNA"/>
</dbReference>
<name>A0A819NZY2_9BILA</name>
<dbReference type="GO" id="GO:0005886">
    <property type="term" value="C:plasma membrane"/>
    <property type="evidence" value="ECO:0007669"/>
    <property type="project" value="TreeGrafter"/>
</dbReference>